<reference evidence="1" key="1">
    <citation type="journal article" date="2023" name="PLoS Negl. Trop. Dis.">
        <title>A genome sequence for Biomphalaria pfeifferi, the major vector snail for the human-infecting parasite Schistosoma mansoni.</title>
        <authorList>
            <person name="Bu L."/>
            <person name="Lu L."/>
            <person name="Laidemitt M.R."/>
            <person name="Zhang S.M."/>
            <person name="Mutuku M."/>
            <person name="Mkoji G."/>
            <person name="Steinauer M."/>
            <person name="Loker E.S."/>
        </authorList>
    </citation>
    <scope>NUCLEOTIDE SEQUENCE</scope>
    <source>
        <strain evidence="1">KasaAsao</strain>
    </source>
</reference>
<protein>
    <submittedName>
        <fullName evidence="1">Polymorphic transmembrane cluster 2 transmembrane protein 11</fullName>
    </submittedName>
</protein>
<dbReference type="EMBL" id="JASAOG010000003">
    <property type="protein sequence ID" value="KAK0069114.1"/>
    <property type="molecule type" value="Genomic_DNA"/>
</dbReference>
<evidence type="ECO:0000313" key="2">
    <source>
        <dbReference type="Proteomes" id="UP001233172"/>
    </source>
</evidence>
<sequence length="194" mass="22056">MDIDIASSNIDTENTISIRCNNITLFVCRKDIVCIEKTKSNIFNVTKTKDGILRVYFENVARIIPIYINGTWQVCNAGESGNRCDDTLTRQVLIYAQLDYFNCTYHFGDIDHILTISCTMKNIYPQAVCSFDTDNVLSNIRHDYSQDSGNTTRCLVTQDSNKDSFQVKTTMYPNITGDITDMNYGISITLFVMN</sequence>
<accession>A0AAD8CB89</accession>
<comment type="caution">
    <text evidence="1">The sequence shown here is derived from an EMBL/GenBank/DDBJ whole genome shotgun (WGS) entry which is preliminary data.</text>
</comment>
<dbReference type="Proteomes" id="UP001233172">
    <property type="component" value="Unassembled WGS sequence"/>
</dbReference>
<keyword evidence="1" id="KW-0472">Membrane</keyword>
<gene>
    <name evidence="1" type="ORF">Bpfe_001296</name>
</gene>
<keyword evidence="1" id="KW-0812">Transmembrane</keyword>
<feature type="non-terminal residue" evidence="1">
    <location>
        <position position="194"/>
    </location>
</feature>
<organism evidence="1 2">
    <name type="scientific">Biomphalaria pfeifferi</name>
    <name type="common">Bloodfluke planorb</name>
    <name type="synonym">Freshwater snail</name>
    <dbReference type="NCBI Taxonomy" id="112525"/>
    <lineage>
        <taxon>Eukaryota</taxon>
        <taxon>Metazoa</taxon>
        <taxon>Spiralia</taxon>
        <taxon>Lophotrochozoa</taxon>
        <taxon>Mollusca</taxon>
        <taxon>Gastropoda</taxon>
        <taxon>Heterobranchia</taxon>
        <taxon>Euthyneura</taxon>
        <taxon>Panpulmonata</taxon>
        <taxon>Hygrophila</taxon>
        <taxon>Lymnaeoidea</taxon>
        <taxon>Planorbidae</taxon>
        <taxon>Biomphalaria</taxon>
    </lineage>
</organism>
<keyword evidence="2" id="KW-1185">Reference proteome</keyword>
<dbReference type="AlphaFoldDB" id="A0AAD8CB89"/>
<name>A0AAD8CB89_BIOPF</name>
<proteinExistence type="predicted"/>
<reference evidence="1" key="2">
    <citation type="submission" date="2023-04" db="EMBL/GenBank/DDBJ databases">
        <authorList>
            <person name="Bu L."/>
            <person name="Lu L."/>
            <person name="Laidemitt M.R."/>
            <person name="Zhang S.M."/>
            <person name="Mutuku M."/>
            <person name="Mkoji G."/>
            <person name="Steinauer M."/>
            <person name="Loker E.S."/>
        </authorList>
    </citation>
    <scope>NUCLEOTIDE SEQUENCE</scope>
    <source>
        <strain evidence="1">KasaAsao</strain>
        <tissue evidence="1">Whole Snail</tissue>
    </source>
</reference>
<evidence type="ECO:0000313" key="1">
    <source>
        <dbReference type="EMBL" id="KAK0069114.1"/>
    </source>
</evidence>